<keyword evidence="3" id="KW-1185">Reference proteome</keyword>
<reference evidence="2 3" key="1">
    <citation type="submission" date="2021-01" db="EMBL/GenBank/DDBJ databases">
        <title>Genomics of switchgrass bacterial isolates.</title>
        <authorList>
            <person name="Shade A."/>
        </authorList>
    </citation>
    <scope>NUCLEOTIDE SEQUENCE [LARGE SCALE GENOMIC DNA]</scope>
    <source>
        <strain evidence="2 3">PvP111</strain>
    </source>
</reference>
<protein>
    <submittedName>
        <fullName evidence="2">Uncharacterized protein</fullName>
    </submittedName>
</protein>
<organism evidence="2 3">
    <name type="scientific">Rhodococcoides corynebacterioides</name>
    <dbReference type="NCBI Taxonomy" id="53972"/>
    <lineage>
        <taxon>Bacteria</taxon>
        <taxon>Bacillati</taxon>
        <taxon>Actinomycetota</taxon>
        <taxon>Actinomycetes</taxon>
        <taxon>Mycobacteriales</taxon>
        <taxon>Nocardiaceae</taxon>
        <taxon>Rhodococcoides</taxon>
    </lineage>
</organism>
<accession>A0ABS2KQ58</accession>
<dbReference type="RefSeq" id="WP_056447066.1">
    <property type="nucleotide sequence ID" value="NZ_JAFBBK010000001.1"/>
</dbReference>
<dbReference type="Proteomes" id="UP000703038">
    <property type="component" value="Unassembled WGS sequence"/>
</dbReference>
<dbReference type="EMBL" id="JAFBBK010000001">
    <property type="protein sequence ID" value="MBM7413765.1"/>
    <property type="molecule type" value="Genomic_DNA"/>
</dbReference>
<comment type="caution">
    <text evidence="2">The sequence shown here is derived from an EMBL/GenBank/DDBJ whole genome shotgun (WGS) entry which is preliminary data.</text>
</comment>
<proteinExistence type="predicted"/>
<evidence type="ECO:0000256" key="1">
    <source>
        <dbReference type="SAM" id="MobiDB-lite"/>
    </source>
</evidence>
<feature type="region of interest" description="Disordered" evidence="1">
    <location>
        <begin position="30"/>
        <end position="60"/>
    </location>
</feature>
<gene>
    <name evidence="2" type="ORF">JOE42_000498</name>
</gene>
<name>A0ABS2KQ58_9NOCA</name>
<evidence type="ECO:0000313" key="2">
    <source>
        <dbReference type="EMBL" id="MBM7413765.1"/>
    </source>
</evidence>
<sequence>MEDIATRERTDRRMSDNELRKAIRVLQSRADDARKRGDADDAARIERTVRDYQDEMTTRL</sequence>
<evidence type="ECO:0000313" key="3">
    <source>
        <dbReference type="Proteomes" id="UP000703038"/>
    </source>
</evidence>